<dbReference type="InterPro" id="IPR039733">
    <property type="entry name" value="NTAQ1"/>
</dbReference>
<dbReference type="GO" id="GO:0070773">
    <property type="term" value="F:protein-N-terminal glutamine amidohydrolase activity"/>
    <property type="evidence" value="ECO:0007669"/>
    <property type="project" value="UniProtKB-EC"/>
</dbReference>
<proteinExistence type="inferred from homology"/>
<feature type="region of interest" description="Disordered" evidence="8">
    <location>
        <begin position="1"/>
        <end position="83"/>
    </location>
</feature>
<keyword evidence="11" id="KW-1185">Reference proteome</keyword>
<comment type="similarity">
    <text evidence="1">Belongs to the NTAQ1 family.</text>
</comment>
<dbReference type="EMBL" id="ML211311">
    <property type="protein sequence ID" value="TFK84516.1"/>
    <property type="molecule type" value="Genomic_DNA"/>
</dbReference>
<dbReference type="EC" id="3.5.1.122" evidence="3"/>
<feature type="region of interest" description="Disordered" evidence="8">
    <location>
        <begin position="207"/>
        <end position="238"/>
    </location>
</feature>
<evidence type="ECO:0000256" key="6">
    <source>
        <dbReference type="ARBA" id="ARBA00029677"/>
    </source>
</evidence>
<sequence length="451" mass="48097">MPNSTLSSFDPLATHPFTNNSGLLPKPAAPSQFPHAVPASNAHPSPGPIILTTTPMHAPQPKRASPAKSSSSGRKPVFVPFRPERSSPDLEDILLKKKFADAFQGKASWGIDAVPLAPSVQSGRQGKAQYTSCYCEENVYLLAQTFVEEASASGRAKPWPWEIYVVFISNGGKTVALWSQKARAGVVVWDYHVVLVLRPHANTQGDHEFAACGPSPPPPPHPNAATSQAHSDPAPDGGDQAWVYDFDTTLPVPCPWREYIAGTFPYAFDDALADRIDPHLFRVIPAGIYLDYFASDRSHMVSRPVRAPLQLFSSAPGLTHTHATTDNLTCQLVPRTPCPAAVGCEAGSAPSYSMPPPPYPPLCGVKAKELGIAHNLMESFVAMDIKPVPASVAEEEGPAPVAEVRSVGSPDHSGAGKAANASATAVQYGQVMDVADFVRWLSGESDQDLGC</sequence>
<dbReference type="AlphaFoldDB" id="A0A5C3P4E0"/>
<dbReference type="PANTHER" id="PTHR13035">
    <property type="entry name" value="PROTEIN N-TERMINAL GLUTAMINE AMIDOHYDROLASE"/>
    <property type="match status" value="1"/>
</dbReference>
<evidence type="ECO:0000256" key="8">
    <source>
        <dbReference type="SAM" id="MobiDB-lite"/>
    </source>
</evidence>
<gene>
    <name evidence="10" type="ORF">K466DRAFT_496417</name>
</gene>
<evidence type="ECO:0000313" key="11">
    <source>
        <dbReference type="Proteomes" id="UP000308197"/>
    </source>
</evidence>
<dbReference type="GO" id="GO:0005634">
    <property type="term" value="C:nucleus"/>
    <property type="evidence" value="ECO:0007669"/>
    <property type="project" value="TreeGrafter"/>
</dbReference>
<dbReference type="PANTHER" id="PTHR13035:SF0">
    <property type="entry name" value="PROTEIN N-TERMINAL GLUTAMINE AMIDOHYDROLASE"/>
    <property type="match status" value="1"/>
</dbReference>
<feature type="compositionally biased region" description="Low complexity" evidence="8">
    <location>
        <begin position="59"/>
        <end position="76"/>
    </location>
</feature>
<name>A0A5C3P4E0_9APHY</name>
<feature type="domain" description="Protein N-terminal glutamine amidohydrolase alpha beta roll" evidence="9">
    <location>
        <begin position="130"/>
        <end position="302"/>
    </location>
</feature>
<dbReference type="GO" id="GO:0005829">
    <property type="term" value="C:cytosol"/>
    <property type="evidence" value="ECO:0007669"/>
    <property type="project" value="TreeGrafter"/>
</dbReference>
<dbReference type="Gene3D" id="3.10.620.10">
    <property type="entry name" value="Protein N-terminal glutamine amidohydrolase, alpha beta roll"/>
    <property type="match status" value="1"/>
</dbReference>
<evidence type="ECO:0000313" key="10">
    <source>
        <dbReference type="EMBL" id="TFK84516.1"/>
    </source>
</evidence>
<comment type="catalytic activity">
    <reaction evidence="7">
        <text>N-terminal L-glutaminyl-[protein] + H2O = N-terminal L-glutamyl-[protein] + NH4(+)</text>
        <dbReference type="Rhea" id="RHEA:50680"/>
        <dbReference type="Rhea" id="RHEA-COMP:12668"/>
        <dbReference type="Rhea" id="RHEA-COMP:12777"/>
        <dbReference type="ChEBI" id="CHEBI:15377"/>
        <dbReference type="ChEBI" id="CHEBI:28938"/>
        <dbReference type="ChEBI" id="CHEBI:64721"/>
        <dbReference type="ChEBI" id="CHEBI:64722"/>
        <dbReference type="EC" id="3.5.1.122"/>
    </reaction>
</comment>
<dbReference type="InterPro" id="IPR023128">
    <property type="entry name" value="Prot_N_Gln_amidohydro_ab_roll"/>
</dbReference>
<evidence type="ECO:0000256" key="4">
    <source>
        <dbReference type="ARBA" id="ARBA00021247"/>
    </source>
</evidence>
<evidence type="ECO:0000256" key="5">
    <source>
        <dbReference type="ARBA" id="ARBA00022801"/>
    </source>
</evidence>
<dbReference type="InParanoid" id="A0A5C3P4E0"/>
<evidence type="ECO:0000259" key="9">
    <source>
        <dbReference type="Pfam" id="PF09764"/>
    </source>
</evidence>
<dbReference type="Pfam" id="PF09764">
    <property type="entry name" value="Nt_Gln_amidase"/>
    <property type="match status" value="1"/>
</dbReference>
<dbReference type="Proteomes" id="UP000308197">
    <property type="component" value="Unassembled WGS sequence"/>
</dbReference>
<reference evidence="10 11" key="1">
    <citation type="journal article" date="2019" name="Nat. Ecol. Evol.">
        <title>Megaphylogeny resolves global patterns of mushroom evolution.</title>
        <authorList>
            <person name="Varga T."/>
            <person name="Krizsan K."/>
            <person name="Foldi C."/>
            <person name="Dima B."/>
            <person name="Sanchez-Garcia M."/>
            <person name="Sanchez-Ramirez S."/>
            <person name="Szollosi G.J."/>
            <person name="Szarkandi J.G."/>
            <person name="Papp V."/>
            <person name="Albert L."/>
            <person name="Andreopoulos W."/>
            <person name="Angelini C."/>
            <person name="Antonin V."/>
            <person name="Barry K.W."/>
            <person name="Bougher N.L."/>
            <person name="Buchanan P."/>
            <person name="Buyck B."/>
            <person name="Bense V."/>
            <person name="Catcheside P."/>
            <person name="Chovatia M."/>
            <person name="Cooper J."/>
            <person name="Damon W."/>
            <person name="Desjardin D."/>
            <person name="Finy P."/>
            <person name="Geml J."/>
            <person name="Haridas S."/>
            <person name="Hughes K."/>
            <person name="Justo A."/>
            <person name="Karasinski D."/>
            <person name="Kautmanova I."/>
            <person name="Kiss B."/>
            <person name="Kocsube S."/>
            <person name="Kotiranta H."/>
            <person name="LaButti K.M."/>
            <person name="Lechner B.E."/>
            <person name="Liimatainen K."/>
            <person name="Lipzen A."/>
            <person name="Lukacs Z."/>
            <person name="Mihaltcheva S."/>
            <person name="Morgado L.N."/>
            <person name="Niskanen T."/>
            <person name="Noordeloos M.E."/>
            <person name="Ohm R.A."/>
            <person name="Ortiz-Santana B."/>
            <person name="Ovrebo C."/>
            <person name="Racz N."/>
            <person name="Riley R."/>
            <person name="Savchenko A."/>
            <person name="Shiryaev A."/>
            <person name="Soop K."/>
            <person name="Spirin V."/>
            <person name="Szebenyi C."/>
            <person name="Tomsovsky M."/>
            <person name="Tulloss R.E."/>
            <person name="Uehling J."/>
            <person name="Grigoriev I.V."/>
            <person name="Vagvolgyi C."/>
            <person name="Papp T."/>
            <person name="Martin F.M."/>
            <person name="Miettinen O."/>
            <person name="Hibbett D.S."/>
            <person name="Nagy L.G."/>
        </authorList>
    </citation>
    <scope>NUCLEOTIDE SEQUENCE [LARGE SCALE GENOMIC DNA]</scope>
    <source>
        <strain evidence="10 11">HHB13444</strain>
    </source>
</reference>
<evidence type="ECO:0000256" key="3">
    <source>
        <dbReference type="ARBA" id="ARBA00012718"/>
    </source>
</evidence>
<evidence type="ECO:0000256" key="7">
    <source>
        <dbReference type="ARBA" id="ARBA00048768"/>
    </source>
</evidence>
<keyword evidence="5" id="KW-0378">Hydrolase</keyword>
<dbReference type="InterPro" id="IPR037132">
    <property type="entry name" value="N_Gln_amidohydro_ab_roll_sf"/>
</dbReference>
<evidence type="ECO:0000256" key="2">
    <source>
        <dbReference type="ARBA" id="ARBA00011245"/>
    </source>
</evidence>
<organism evidence="10 11">
    <name type="scientific">Polyporus arcularius HHB13444</name>
    <dbReference type="NCBI Taxonomy" id="1314778"/>
    <lineage>
        <taxon>Eukaryota</taxon>
        <taxon>Fungi</taxon>
        <taxon>Dikarya</taxon>
        <taxon>Basidiomycota</taxon>
        <taxon>Agaricomycotina</taxon>
        <taxon>Agaricomycetes</taxon>
        <taxon>Polyporales</taxon>
        <taxon>Polyporaceae</taxon>
        <taxon>Polyporus</taxon>
    </lineage>
</organism>
<evidence type="ECO:0000256" key="1">
    <source>
        <dbReference type="ARBA" id="ARBA00008985"/>
    </source>
</evidence>
<dbReference type="GO" id="GO:0008418">
    <property type="term" value="F:protein-N-terminal asparagine amidohydrolase activity"/>
    <property type="evidence" value="ECO:0007669"/>
    <property type="project" value="InterPro"/>
</dbReference>
<comment type="subunit">
    <text evidence="2">Monomer.</text>
</comment>
<protein>
    <recommendedName>
        <fullName evidence="4">Protein N-terminal glutamine amidohydrolase</fullName>
        <ecNumber evidence="3">3.5.1.122</ecNumber>
    </recommendedName>
    <alternativeName>
        <fullName evidence="6">Protein NH2-terminal glutamine deamidase</fullName>
    </alternativeName>
</protein>
<accession>A0A5C3P4E0</accession>